<accession>A0A382QAN1</accession>
<sequence>MYYQCTSCQKIIHNPPSPVWLCGCGKPLSVHYEWEGVTRDIRIDTEEENLWRYASVLPSYSKKEKISLGEGWTPLLPIDNNVYVKDETVNPTGSFKD</sequence>
<proteinExistence type="predicted"/>
<organism evidence="1">
    <name type="scientific">marine metagenome</name>
    <dbReference type="NCBI Taxonomy" id="408172"/>
    <lineage>
        <taxon>unclassified sequences</taxon>
        <taxon>metagenomes</taxon>
        <taxon>ecological metagenomes</taxon>
    </lineage>
</organism>
<gene>
    <name evidence="1" type="ORF">METZ01_LOCUS334466</name>
</gene>
<dbReference type="SUPFAM" id="SSF53686">
    <property type="entry name" value="Tryptophan synthase beta subunit-like PLP-dependent enzymes"/>
    <property type="match status" value="1"/>
</dbReference>
<protein>
    <recommendedName>
        <fullName evidence="2">Threonine synthase</fullName>
    </recommendedName>
</protein>
<dbReference type="EMBL" id="UINC01112571">
    <property type="protein sequence ID" value="SVC81612.1"/>
    <property type="molecule type" value="Genomic_DNA"/>
</dbReference>
<dbReference type="Gene3D" id="3.40.50.1100">
    <property type="match status" value="1"/>
</dbReference>
<dbReference type="InterPro" id="IPR036052">
    <property type="entry name" value="TrpB-like_PALP_sf"/>
</dbReference>
<name>A0A382QAN1_9ZZZZ</name>
<feature type="non-terminal residue" evidence="1">
    <location>
        <position position="97"/>
    </location>
</feature>
<reference evidence="1" key="1">
    <citation type="submission" date="2018-05" db="EMBL/GenBank/DDBJ databases">
        <authorList>
            <person name="Lanie J.A."/>
            <person name="Ng W.-L."/>
            <person name="Kazmierczak K.M."/>
            <person name="Andrzejewski T.M."/>
            <person name="Davidsen T.M."/>
            <person name="Wayne K.J."/>
            <person name="Tettelin H."/>
            <person name="Glass J.I."/>
            <person name="Rusch D."/>
            <person name="Podicherti R."/>
            <person name="Tsui H.-C.T."/>
            <person name="Winkler M.E."/>
        </authorList>
    </citation>
    <scope>NUCLEOTIDE SEQUENCE</scope>
</reference>
<evidence type="ECO:0000313" key="1">
    <source>
        <dbReference type="EMBL" id="SVC81612.1"/>
    </source>
</evidence>
<dbReference type="AlphaFoldDB" id="A0A382QAN1"/>
<evidence type="ECO:0008006" key="2">
    <source>
        <dbReference type="Google" id="ProtNLM"/>
    </source>
</evidence>